<dbReference type="OrthoDB" id="10666984at2759"/>
<dbReference type="Proteomes" id="UP000332933">
    <property type="component" value="Unassembled WGS sequence"/>
</dbReference>
<accession>A0A485L5K7</accession>
<proteinExistence type="predicted"/>
<evidence type="ECO:0000313" key="3">
    <source>
        <dbReference type="Proteomes" id="UP000332933"/>
    </source>
</evidence>
<evidence type="ECO:0000313" key="2">
    <source>
        <dbReference type="EMBL" id="VFT92947.1"/>
    </source>
</evidence>
<reference evidence="1" key="2">
    <citation type="submission" date="2019-06" db="EMBL/GenBank/DDBJ databases">
        <title>Genomics analysis of Aphanomyces spp. identifies a new class of oomycete effector associated with host adaptation.</title>
        <authorList>
            <person name="Gaulin E."/>
        </authorList>
    </citation>
    <scope>NUCLEOTIDE SEQUENCE</scope>
    <source>
        <strain evidence="1">CBS 578.67</strain>
    </source>
</reference>
<name>A0A485L5K7_9STRA</name>
<protein>
    <submittedName>
        <fullName evidence="2">Aste57867_16169 protein</fullName>
    </submittedName>
</protein>
<sequence length="241" mass="27503">MAPRWTATCEAQRKLERLYETKQITATTEVDDANRMSPLFLTFKRATFTMYLNKLKEMKDGGTQTKRARKANDGDNMVPFMTLHELGITPTHDLTCTENEQEMELGEENPDTINFDRIFATCWRLQMSFRRRQSESSCGYFDVRLAPGVCDINGLFCKDIKDKPTAVLFGEIQALKDAFKAEKISSRTMTRRRILLPCPVRHQSKDISLSMSQGPEEAIIVRLVAEDPERGDHAPGAEFVK</sequence>
<reference evidence="2 3" key="1">
    <citation type="submission" date="2019-03" db="EMBL/GenBank/DDBJ databases">
        <authorList>
            <person name="Gaulin E."/>
            <person name="Dumas B."/>
        </authorList>
    </citation>
    <scope>NUCLEOTIDE SEQUENCE [LARGE SCALE GENOMIC DNA]</scope>
    <source>
        <strain evidence="2">CBS 568.67</strain>
    </source>
</reference>
<dbReference type="EMBL" id="VJMH01005839">
    <property type="protein sequence ID" value="KAF0692778.1"/>
    <property type="molecule type" value="Genomic_DNA"/>
</dbReference>
<organism evidence="2 3">
    <name type="scientific">Aphanomyces stellatus</name>
    <dbReference type="NCBI Taxonomy" id="120398"/>
    <lineage>
        <taxon>Eukaryota</taxon>
        <taxon>Sar</taxon>
        <taxon>Stramenopiles</taxon>
        <taxon>Oomycota</taxon>
        <taxon>Saprolegniomycetes</taxon>
        <taxon>Saprolegniales</taxon>
        <taxon>Verrucalvaceae</taxon>
        <taxon>Aphanomyces</taxon>
    </lineage>
</organism>
<evidence type="ECO:0000313" key="1">
    <source>
        <dbReference type="EMBL" id="KAF0692778.1"/>
    </source>
</evidence>
<keyword evidence="3" id="KW-1185">Reference proteome</keyword>
<dbReference type="EMBL" id="CAADRA010005860">
    <property type="protein sequence ID" value="VFT92947.1"/>
    <property type="molecule type" value="Genomic_DNA"/>
</dbReference>
<dbReference type="AlphaFoldDB" id="A0A485L5K7"/>
<gene>
    <name evidence="2" type="primary">Aste57867_16169</name>
    <name evidence="1" type="ORF">As57867_016113</name>
    <name evidence="2" type="ORF">ASTE57867_16169</name>
</gene>